<gene>
    <name evidence="2" type="ORF">MAR_038155</name>
</gene>
<protein>
    <submittedName>
        <fullName evidence="2">Uncharacterized protein</fullName>
    </submittedName>
</protein>
<evidence type="ECO:0000313" key="2">
    <source>
        <dbReference type="EMBL" id="WAR24486.1"/>
    </source>
</evidence>
<dbReference type="EMBL" id="CP111024">
    <property type="protein sequence ID" value="WAR24486.1"/>
    <property type="molecule type" value="Genomic_DNA"/>
</dbReference>
<evidence type="ECO:0000313" key="3">
    <source>
        <dbReference type="Proteomes" id="UP001164746"/>
    </source>
</evidence>
<organism evidence="2 3">
    <name type="scientific">Mya arenaria</name>
    <name type="common">Soft-shell clam</name>
    <dbReference type="NCBI Taxonomy" id="6604"/>
    <lineage>
        <taxon>Eukaryota</taxon>
        <taxon>Metazoa</taxon>
        <taxon>Spiralia</taxon>
        <taxon>Lophotrochozoa</taxon>
        <taxon>Mollusca</taxon>
        <taxon>Bivalvia</taxon>
        <taxon>Autobranchia</taxon>
        <taxon>Heteroconchia</taxon>
        <taxon>Euheterodonta</taxon>
        <taxon>Imparidentia</taxon>
        <taxon>Neoheterodontei</taxon>
        <taxon>Myida</taxon>
        <taxon>Myoidea</taxon>
        <taxon>Myidae</taxon>
        <taxon>Mya</taxon>
    </lineage>
</organism>
<keyword evidence="3" id="KW-1185">Reference proteome</keyword>
<accession>A0ABY7FUT1</accession>
<reference evidence="2" key="1">
    <citation type="submission" date="2022-11" db="EMBL/GenBank/DDBJ databases">
        <title>Centuries of genome instability and evolution in soft-shell clam transmissible cancer (bioRxiv).</title>
        <authorList>
            <person name="Hart S.F.M."/>
            <person name="Yonemitsu M.A."/>
            <person name="Giersch R.M."/>
            <person name="Beal B.F."/>
            <person name="Arriagada G."/>
            <person name="Davis B.W."/>
            <person name="Ostrander E.A."/>
            <person name="Goff S.P."/>
            <person name="Metzger M.J."/>
        </authorList>
    </citation>
    <scope>NUCLEOTIDE SEQUENCE</scope>
    <source>
        <strain evidence="2">MELC-2E11</strain>
        <tissue evidence="2">Siphon/mantle</tissue>
    </source>
</reference>
<feature type="region of interest" description="Disordered" evidence="1">
    <location>
        <begin position="128"/>
        <end position="147"/>
    </location>
</feature>
<evidence type="ECO:0000256" key="1">
    <source>
        <dbReference type="SAM" id="MobiDB-lite"/>
    </source>
</evidence>
<name>A0ABY7FUT1_MYAAR</name>
<sequence length="147" mass="16434">MQTGRESVCCRDIEQTNFKLDVFNEEGHDIECITDHPGFGTVCRDRYVPETAYYQYRQQYGVPQQEDNEQQICGILTVCQMVLGIFGKRVNPQDDVDMKDLLRVDSTTTLPFFRAGVEARTGAVNGEARRCGAGGTSGQAEPLEDTD</sequence>
<proteinExistence type="predicted"/>
<dbReference type="Proteomes" id="UP001164746">
    <property type="component" value="Chromosome 13"/>
</dbReference>